<evidence type="ECO:0000313" key="3">
    <source>
        <dbReference type="Proteomes" id="UP001596513"/>
    </source>
</evidence>
<dbReference type="RefSeq" id="WP_380202859.1">
    <property type="nucleotide sequence ID" value="NZ_JBHTEK010000001.1"/>
</dbReference>
<evidence type="ECO:0000313" key="2">
    <source>
        <dbReference type="EMBL" id="MFC7667941.1"/>
    </source>
</evidence>
<accession>A0ABW2U6B9</accession>
<keyword evidence="3" id="KW-1185">Reference proteome</keyword>
<protein>
    <submittedName>
        <fullName evidence="2">Uncharacterized protein</fullName>
    </submittedName>
</protein>
<comment type="caution">
    <text evidence="2">The sequence shown here is derived from an EMBL/GenBank/DDBJ whole genome shotgun (WGS) entry which is preliminary data.</text>
</comment>
<evidence type="ECO:0000256" key="1">
    <source>
        <dbReference type="SAM" id="Phobius"/>
    </source>
</evidence>
<dbReference type="Proteomes" id="UP001596513">
    <property type="component" value="Unassembled WGS sequence"/>
</dbReference>
<sequence length="185" mass="18678">MGSCSRAEYAMLPKGGSYHGVNRASTPVPAQARPTAAVAAAAPAAAVAPEAIAAAAPATTAAPAAPQAAKRQAAAQKQAAAPAAQAVASSSQAVATPAPKPNAFQRVALNKVTRKVDKLMQRAGTVRQHDNTASTSETSAISGNLRTGIILLLIGLIVGIFSNWVGGIIVLIGLIFIVLWLLDNL</sequence>
<keyword evidence="1" id="KW-0472">Membrane</keyword>
<reference evidence="3" key="1">
    <citation type="journal article" date="2019" name="Int. J. Syst. Evol. Microbiol.">
        <title>The Global Catalogue of Microorganisms (GCM) 10K type strain sequencing project: providing services to taxonomists for standard genome sequencing and annotation.</title>
        <authorList>
            <consortium name="The Broad Institute Genomics Platform"/>
            <consortium name="The Broad Institute Genome Sequencing Center for Infectious Disease"/>
            <person name="Wu L."/>
            <person name="Ma J."/>
        </authorList>
    </citation>
    <scope>NUCLEOTIDE SEQUENCE [LARGE SCALE GENOMIC DNA]</scope>
    <source>
        <strain evidence="3">JCM 19635</strain>
    </source>
</reference>
<proteinExistence type="predicted"/>
<feature type="transmembrane region" description="Helical" evidence="1">
    <location>
        <begin position="149"/>
        <end position="182"/>
    </location>
</feature>
<keyword evidence="1" id="KW-1133">Transmembrane helix</keyword>
<name>A0ABW2U6B9_9BACT</name>
<gene>
    <name evidence="2" type="ORF">ACFQT0_11510</name>
</gene>
<organism evidence="2 3">
    <name type="scientific">Hymenobacter humi</name>
    <dbReference type="NCBI Taxonomy" id="1411620"/>
    <lineage>
        <taxon>Bacteria</taxon>
        <taxon>Pseudomonadati</taxon>
        <taxon>Bacteroidota</taxon>
        <taxon>Cytophagia</taxon>
        <taxon>Cytophagales</taxon>
        <taxon>Hymenobacteraceae</taxon>
        <taxon>Hymenobacter</taxon>
    </lineage>
</organism>
<dbReference type="EMBL" id="JBHTEK010000001">
    <property type="protein sequence ID" value="MFC7667941.1"/>
    <property type="molecule type" value="Genomic_DNA"/>
</dbReference>
<keyword evidence="1" id="KW-0812">Transmembrane</keyword>